<dbReference type="RefSeq" id="WP_173739223.1">
    <property type="nucleotide sequence ID" value="NZ_CP048523.1"/>
</dbReference>
<evidence type="ECO:0000313" key="3">
    <source>
        <dbReference type="Proteomes" id="UP000702952"/>
    </source>
</evidence>
<evidence type="ECO:0000313" key="2">
    <source>
        <dbReference type="EMBL" id="NTC28391.1"/>
    </source>
</evidence>
<keyword evidence="1" id="KW-0472">Membrane</keyword>
<dbReference type="AlphaFoldDB" id="A0AA44J8I3"/>
<feature type="transmembrane region" description="Helical" evidence="1">
    <location>
        <begin position="20"/>
        <end position="39"/>
    </location>
</feature>
<proteinExistence type="predicted"/>
<reference evidence="2" key="1">
    <citation type="journal article" date="2020" name="Science">
        <title>Unexpected conservation and global transmission of agrobacterial virulence plasmids.</title>
        <authorList>
            <person name="Weisberg A.J."/>
            <person name="Davis E.W. 2nd"/>
            <person name="Tabima J."/>
            <person name="Belcher M.S."/>
            <person name="Miller M."/>
            <person name="Kuo C.H."/>
            <person name="Loper J.E."/>
            <person name="Grunwald N.J."/>
            <person name="Putnam M.L."/>
            <person name="Chang J.H."/>
        </authorList>
    </citation>
    <scope>NUCLEOTIDE SEQUENCE</scope>
    <source>
        <strain evidence="2">17-1853-1a</strain>
    </source>
</reference>
<gene>
    <name evidence="2" type="ORF">G6M46_09505</name>
</gene>
<protein>
    <submittedName>
        <fullName evidence="2">Uncharacterized protein</fullName>
    </submittedName>
</protein>
<name>A0AA44J8I3_AGRTU</name>
<dbReference type="EMBL" id="JAAMAY010000014">
    <property type="protein sequence ID" value="NTC28391.1"/>
    <property type="molecule type" value="Genomic_DNA"/>
</dbReference>
<organism evidence="2 3">
    <name type="scientific">Agrobacterium tumefaciens</name>
    <dbReference type="NCBI Taxonomy" id="358"/>
    <lineage>
        <taxon>Bacteria</taxon>
        <taxon>Pseudomonadati</taxon>
        <taxon>Pseudomonadota</taxon>
        <taxon>Alphaproteobacteria</taxon>
        <taxon>Hyphomicrobiales</taxon>
        <taxon>Rhizobiaceae</taxon>
        <taxon>Rhizobium/Agrobacterium group</taxon>
        <taxon>Agrobacterium</taxon>
        <taxon>Agrobacterium tumefaciens complex</taxon>
    </lineage>
</organism>
<evidence type="ECO:0000256" key="1">
    <source>
        <dbReference type="SAM" id="Phobius"/>
    </source>
</evidence>
<accession>A0AA44J8I3</accession>
<keyword evidence="1" id="KW-0812">Transmembrane</keyword>
<comment type="caution">
    <text evidence="2">The sequence shown here is derived from an EMBL/GenBank/DDBJ whole genome shotgun (WGS) entry which is preliminary data.</text>
</comment>
<sequence>MTSGSMFLFSLSDLSSIGSGILMALAGTLYVALTIRGLMATVRHG</sequence>
<keyword evidence="1" id="KW-1133">Transmembrane helix</keyword>
<dbReference type="Proteomes" id="UP000702952">
    <property type="component" value="Unassembled WGS sequence"/>
</dbReference>